<keyword evidence="2" id="KW-1185">Reference proteome</keyword>
<evidence type="ECO:0000313" key="2">
    <source>
        <dbReference type="Proteomes" id="UP000091956"/>
    </source>
</evidence>
<dbReference type="GeneID" id="28840432"/>
<accession>A0A1B8GE63</accession>
<reference evidence="2" key="2">
    <citation type="journal article" date="2018" name="Nat. Commun.">
        <title>Extreme sensitivity to ultraviolet light in the fungal pathogen causing white-nose syndrome of bats.</title>
        <authorList>
            <person name="Palmer J.M."/>
            <person name="Drees K.P."/>
            <person name="Foster J.T."/>
            <person name="Lindner D.L."/>
        </authorList>
    </citation>
    <scope>NUCLEOTIDE SEQUENCE [LARGE SCALE GENOMIC DNA]</scope>
    <source>
        <strain evidence="2">UAMH 10579</strain>
    </source>
</reference>
<dbReference type="RefSeq" id="XP_018127851.1">
    <property type="nucleotide sequence ID" value="XM_018276482.1"/>
</dbReference>
<sequence>MSLTPEVLTADFKIAAVGLLVAGQWFPKHANKDHIPTGEYPLLLVTGGVLDKNPMPSYSSLSAAKSASQNLTDQFSQVLTSEHNILVGQPLVVQPIIPNQEGGWLTKLDPEVIVKEVFLPFLEARESIGVNVEGIKGWIRDRVW</sequence>
<dbReference type="Proteomes" id="UP000091956">
    <property type="component" value="Unassembled WGS sequence"/>
</dbReference>
<gene>
    <name evidence="1" type="ORF">VE01_07046</name>
</gene>
<proteinExistence type="predicted"/>
<dbReference type="EMBL" id="KV460246">
    <property type="protein sequence ID" value="OBT94118.1"/>
    <property type="molecule type" value="Genomic_DNA"/>
</dbReference>
<reference evidence="1 2" key="1">
    <citation type="submission" date="2016-03" db="EMBL/GenBank/DDBJ databases">
        <title>Comparative genomics of Pseudogymnoascus destructans, the fungus causing white-nose syndrome of bats.</title>
        <authorList>
            <person name="Palmer J.M."/>
            <person name="Drees K.P."/>
            <person name="Foster J.T."/>
            <person name="Lindner D.L."/>
        </authorList>
    </citation>
    <scope>NUCLEOTIDE SEQUENCE [LARGE SCALE GENOMIC DNA]</scope>
    <source>
        <strain evidence="1 2">UAMH 10579</strain>
    </source>
</reference>
<name>A0A1B8GE63_9PEZI</name>
<evidence type="ECO:0000313" key="1">
    <source>
        <dbReference type="EMBL" id="OBT94118.1"/>
    </source>
</evidence>
<dbReference type="STRING" id="342668.A0A1B8GE63"/>
<organism evidence="1 2">
    <name type="scientific">Pseudogymnoascus verrucosus</name>
    <dbReference type="NCBI Taxonomy" id="342668"/>
    <lineage>
        <taxon>Eukaryota</taxon>
        <taxon>Fungi</taxon>
        <taxon>Dikarya</taxon>
        <taxon>Ascomycota</taxon>
        <taxon>Pezizomycotina</taxon>
        <taxon>Leotiomycetes</taxon>
        <taxon>Thelebolales</taxon>
        <taxon>Thelebolaceae</taxon>
        <taxon>Pseudogymnoascus</taxon>
    </lineage>
</organism>
<protein>
    <submittedName>
        <fullName evidence="1">Uncharacterized protein</fullName>
    </submittedName>
</protein>
<dbReference type="AlphaFoldDB" id="A0A1B8GE63"/>